<accession>B4USR1</accession>
<evidence type="ECO:0000256" key="7">
    <source>
        <dbReference type="ARBA" id="ARBA00022725"/>
    </source>
</evidence>
<evidence type="ECO:0000256" key="21">
    <source>
        <dbReference type="SAM" id="MobiDB-lite"/>
    </source>
</evidence>
<dbReference type="GO" id="GO:0003712">
    <property type="term" value="F:transcription coregulator activity"/>
    <property type="evidence" value="ECO:0007669"/>
    <property type="project" value="UniProtKB-UniRule"/>
</dbReference>
<feature type="transmembrane region" description="Helical" evidence="22">
    <location>
        <begin position="1428"/>
        <end position="1450"/>
    </location>
</feature>
<dbReference type="InterPro" id="IPR056879">
    <property type="entry name" value="RM3_Med14"/>
</dbReference>
<dbReference type="PANTHER" id="PTHR12809:SF2">
    <property type="entry name" value="MEDIATOR OF RNA POLYMERASE II TRANSCRIPTION SUBUNIT 14"/>
    <property type="match status" value="1"/>
</dbReference>
<comment type="subcellular location">
    <subcellularLocation>
        <location evidence="2">Membrane</location>
        <topology evidence="2">Multi-pass membrane protein</topology>
    </subcellularLocation>
    <subcellularLocation>
        <location evidence="1 20">Nucleus</location>
    </subcellularLocation>
</comment>
<dbReference type="Pfam" id="PF22981">
    <property type="entry name" value="RM2_Med14"/>
    <property type="match status" value="1"/>
</dbReference>
<evidence type="ECO:0000256" key="5">
    <source>
        <dbReference type="ARBA" id="ARBA00022606"/>
    </source>
</evidence>
<evidence type="ECO:0000256" key="19">
    <source>
        <dbReference type="RuleBase" id="RU000688"/>
    </source>
</evidence>
<organism evidence="24">
    <name type="scientific">Otolemur garnettii</name>
    <name type="common">Small-eared galago</name>
    <name type="synonym">Garnett's greater bushbaby</name>
    <dbReference type="NCBI Taxonomy" id="30611"/>
    <lineage>
        <taxon>Eukaryota</taxon>
        <taxon>Metazoa</taxon>
        <taxon>Chordata</taxon>
        <taxon>Craniata</taxon>
        <taxon>Vertebrata</taxon>
        <taxon>Euteleostomi</taxon>
        <taxon>Mammalia</taxon>
        <taxon>Eutheria</taxon>
        <taxon>Euarchontoglires</taxon>
        <taxon>Primates</taxon>
        <taxon>Strepsirrhini</taxon>
        <taxon>Lorisiformes</taxon>
        <taxon>Galagidae</taxon>
        <taxon>Otolemur</taxon>
    </lineage>
</organism>
<dbReference type="GO" id="GO:0004930">
    <property type="term" value="F:G protein-coupled receptor activity"/>
    <property type="evidence" value="ECO:0007669"/>
    <property type="project" value="UniProtKB-KW"/>
</dbReference>
<dbReference type="Pfam" id="PF08638">
    <property type="entry name" value="Med14"/>
    <property type="match status" value="1"/>
</dbReference>
<comment type="similarity">
    <text evidence="3 20">Belongs to the Mediator complex subunit 14 family.</text>
</comment>
<dbReference type="InterPro" id="IPR000276">
    <property type="entry name" value="GPCR_Rhodpsn"/>
</dbReference>
<evidence type="ECO:0000256" key="17">
    <source>
        <dbReference type="ARBA" id="ARBA00023242"/>
    </source>
</evidence>
<dbReference type="GO" id="GO:0005886">
    <property type="term" value="C:plasma membrane"/>
    <property type="evidence" value="ECO:0007669"/>
    <property type="project" value="UniProtKB-ARBA"/>
</dbReference>
<reference evidence="24" key="1">
    <citation type="submission" date="2008-08" db="EMBL/GenBank/DDBJ databases">
        <title>NISC Comparative Sequencing Initiative.</title>
        <authorList>
            <person name="Antonellis A."/>
            <person name="Benjamin B."/>
            <person name="Blakesley R.W."/>
            <person name="Bouffard G.G."/>
            <person name="Brinkley C."/>
            <person name="Brooks S."/>
            <person name="Chu G."/>
            <person name="Chub I."/>
            <person name="Coleman H."/>
            <person name="Fuksenko T."/>
            <person name="Gestole M."/>
            <person name="Gregory M."/>
            <person name="Guan X."/>
            <person name="Gupta J."/>
            <person name="Gurson N."/>
            <person name="Han E."/>
            <person name="Han J."/>
            <person name="Hansen N."/>
            <person name="Hargrove A."/>
            <person name="Hines-Harris K."/>
            <person name="Ho S.-L."/>
            <person name="Hu P."/>
            <person name="Hunter G."/>
            <person name="Hurle B."/>
            <person name="Idol J.R."/>
            <person name="Johnson T."/>
            <person name="Knight E."/>
            <person name="Kwong P."/>
            <person name="Lee-Lin S.-Q."/>
            <person name="Legaspi R."/>
            <person name="Madden M."/>
            <person name="Maduro Q.L."/>
            <person name="Maduro V.B."/>
            <person name="Margulies E.H."/>
            <person name="Masiello C."/>
            <person name="Maskeri B."/>
            <person name="McDowell J."/>
            <person name="Merkulov G."/>
            <person name="Montemayor C."/>
            <person name="Mullikin J.C."/>
            <person name="Park M."/>
            <person name="Prasad A."/>
            <person name="Ramsahoye C."/>
            <person name="Reddix-Dugue N."/>
            <person name="Riebow N."/>
            <person name="Schandler K."/>
            <person name="Schueler M.G."/>
            <person name="Sison C."/>
            <person name="Smith L."/>
            <person name="Stantripop S."/>
            <person name="Thomas J.W."/>
            <person name="Thomas P.J."/>
            <person name="Tsipouri V."/>
            <person name="Young A."/>
            <person name="Green E.D."/>
        </authorList>
    </citation>
    <scope>NUCLEOTIDE SEQUENCE</scope>
</reference>
<dbReference type="GO" id="GO:0070847">
    <property type="term" value="C:core mediator complex"/>
    <property type="evidence" value="ECO:0007669"/>
    <property type="project" value="TreeGrafter"/>
</dbReference>
<evidence type="ECO:0000256" key="4">
    <source>
        <dbReference type="ARBA" id="ARBA00019619"/>
    </source>
</evidence>
<dbReference type="GO" id="GO:0016592">
    <property type="term" value="C:mediator complex"/>
    <property type="evidence" value="ECO:0007669"/>
    <property type="project" value="UniProtKB-UniRule"/>
</dbReference>
<dbReference type="InterPro" id="IPR013947">
    <property type="entry name" value="Mediator_Med14"/>
</dbReference>
<dbReference type="PRINTS" id="PR00245">
    <property type="entry name" value="OLFACTORYR"/>
</dbReference>
<evidence type="ECO:0000256" key="22">
    <source>
        <dbReference type="SAM" id="Phobius"/>
    </source>
</evidence>
<evidence type="ECO:0000256" key="16">
    <source>
        <dbReference type="ARBA" id="ARBA00023224"/>
    </source>
</evidence>
<dbReference type="InterPro" id="IPR055107">
    <property type="entry name" value="Med14_RM8"/>
</dbReference>
<evidence type="ECO:0000256" key="2">
    <source>
        <dbReference type="ARBA" id="ARBA00004141"/>
    </source>
</evidence>
<feature type="transmembrane region" description="Helical" evidence="22">
    <location>
        <begin position="1470"/>
        <end position="1488"/>
    </location>
</feature>
<feature type="transmembrane region" description="Helical" evidence="22">
    <location>
        <begin position="1564"/>
        <end position="1588"/>
    </location>
</feature>
<dbReference type="PRINTS" id="PR00237">
    <property type="entry name" value="GPCRRHODOPSN"/>
</dbReference>
<dbReference type="PROSITE" id="PS00237">
    <property type="entry name" value="G_PROTEIN_RECEP_F1_1"/>
    <property type="match status" value="1"/>
</dbReference>
<feature type="domain" description="G-protein coupled receptors family 1 profile" evidence="23">
    <location>
        <begin position="1409"/>
        <end position="1659"/>
    </location>
</feature>
<protein>
    <recommendedName>
        <fullName evidence="4 20">Mediator of RNA polymerase II transcription subunit 14</fullName>
    </recommendedName>
    <alternativeName>
        <fullName evidence="18 20">Mediator complex subunit 14</fullName>
    </alternativeName>
</protein>
<keyword evidence="15 19" id="KW-0675">Receptor</keyword>
<gene>
    <name evidence="24" type="primary">MED14</name>
</gene>
<evidence type="ECO:0000256" key="12">
    <source>
        <dbReference type="ARBA" id="ARBA00023136"/>
    </source>
</evidence>
<dbReference type="Pfam" id="PF22984">
    <property type="entry name" value="RM6_Med14"/>
    <property type="match status" value="1"/>
</dbReference>
<name>B4USR1_OTOGA</name>
<keyword evidence="17 20" id="KW-0539">Nucleus</keyword>
<dbReference type="InterPro" id="IPR055113">
    <property type="entry name" value="Med14_RM2"/>
</dbReference>
<evidence type="ECO:0000256" key="3">
    <source>
        <dbReference type="ARBA" id="ARBA00007813"/>
    </source>
</evidence>
<dbReference type="InterPro" id="IPR056877">
    <property type="entry name" value="Med14_C"/>
</dbReference>
<dbReference type="Pfam" id="PF25067">
    <property type="entry name" value="RM5_Med14"/>
    <property type="match status" value="1"/>
</dbReference>
<evidence type="ECO:0000256" key="20">
    <source>
        <dbReference type="RuleBase" id="RU365082"/>
    </source>
</evidence>
<feature type="compositionally biased region" description="Polar residues" evidence="21">
    <location>
        <begin position="1043"/>
        <end position="1078"/>
    </location>
</feature>
<dbReference type="PROSITE" id="PS50262">
    <property type="entry name" value="G_PROTEIN_RECEP_F1_2"/>
    <property type="match status" value="1"/>
</dbReference>
<evidence type="ECO:0000259" key="23">
    <source>
        <dbReference type="PROSITE" id="PS50262"/>
    </source>
</evidence>
<keyword evidence="7" id="KW-0552">Olfaction</keyword>
<feature type="transmembrane region" description="Helical" evidence="22">
    <location>
        <begin position="1509"/>
        <end position="1529"/>
    </location>
</feature>
<keyword evidence="10 20" id="KW-0805">Transcription regulation</keyword>
<comment type="similarity">
    <text evidence="19">Belongs to the G-protein coupled receptor 1 family.</text>
</comment>
<keyword evidence="12 22" id="KW-0472">Membrane</keyword>
<dbReference type="Gene3D" id="1.20.1070.10">
    <property type="entry name" value="Rhodopsin 7-helix transmembrane proteins"/>
    <property type="match status" value="1"/>
</dbReference>
<evidence type="ECO:0000256" key="15">
    <source>
        <dbReference type="ARBA" id="ARBA00023170"/>
    </source>
</evidence>
<dbReference type="SUPFAM" id="SSF81321">
    <property type="entry name" value="Family A G protein-coupled receptor-like"/>
    <property type="match status" value="1"/>
</dbReference>
<dbReference type="Pfam" id="PF25065">
    <property type="entry name" value="RM3_Med14"/>
    <property type="match status" value="1"/>
</dbReference>
<keyword evidence="14 20" id="KW-0804">Transcription</keyword>
<feature type="region of interest" description="Disordered" evidence="21">
    <location>
        <begin position="1"/>
        <end position="33"/>
    </location>
</feature>
<evidence type="ECO:0000256" key="1">
    <source>
        <dbReference type="ARBA" id="ARBA00004123"/>
    </source>
</evidence>
<keyword evidence="16 19" id="KW-0807">Transducer</keyword>
<feature type="compositionally biased region" description="Polar residues" evidence="21">
    <location>
        <begin position="1086"/>
        <end position="1112"/>
    </location>
</feature>
<evidence type="ECO:0000256" key="18">
    <source>
        <dbReference type="ARBA" id="ARBA00032007"/>
    </source>
</evidence>
<dbReference type="InterPro" id="IPR017452">
    <property type="entry name" value="GPCR_Rhodpsn_7TM"/>
</dbReference>
<dbReference type="FunFam" id="1.20.1070.10:FF:000002">
    <property type="entry name" value="Olfactory receptor"/>
    <property type="match status" value="1"/>
</dbReference>
<evidence type="ECO:0000256" key="9">
    <source>
        <dbReference type="ARBA" id="ARBA00022989"/>
    </source>
</evidence>
<evidence type="ECO:0000256" key="8">
    <source>
        <dbReference type="ARBA" id="ARBA00022737"/>
    </source>
</evidence>
<dbReference type="CDD" id="cd15222">
    <property type="entry name" value="7tmA_OR51-like"/>
    <property type="match status" value="1"/>
</dbReference>
<dbReference type="PANTHER" id="PTHR12809">
    <property type="entry name" value="MEDIATOR COMPLEX SUBUNIT"/>
    <property type="match status" value="1"/>
</dbReference>
<comment type="subunit">
    <text evidence="20">Component of the Mediator complex.</text>
</comment>
<dbReference type="GO" id="GO:0071396">
    <property type="term" value="P:cellular response to lipid"/>
    <property type="evidence" value="ECO:0007669"/>
    <property type="project" value="UniProtKB-ARBA"/>
</dbReference>
<feature type="transmembrane region" description="Helical" evidence="22">
    <location>
        <begin position="1393"/>
        <end position="1416"/>
    </location>
</feature>
<keyword evidence="6 19" id="KW-0812">Transmembrane</keyword>
<dbReference type="InterPro" id="IPR056878">
    <property type="entry name" value="RM5_Med14"/>
</dbReference>
<keyword evidence="8" id="KW-0677">Repeat</keyword>
<sequence>MAPVELENHQLVQPGAGGAGRGGPASAPAPPPPGAALAAAAATAASPGYRLSTLIEFLLHRAYSELMVLADLLPRKSDVERKMEIVQFASRTRQLFVRLLALVKWAKDVGKVEKCAMISSFLDQQALLFVDAADRLASLARDALVHARLPSFAIPYAIDVLTTGSYPRLPACIRDKIIPPDPVTKIEKQATLHQLNQILRHRLVTTDLPPQLANLTVANGRVKFRVEGEFEATLTVMGDDPDVPWHLLKLEVLVEDKETGDGRALVHSMQINFIHQLVQSRLFADEKPLQDMYNCLHSFCLSLQLEVLHSQTLMLIQERWGDLVQVERYHAGKCLSLSVWNQQVLGRKTGTASVHRVTIKIDENDVSTPLQIFHDPSLPALDSQSVERAMKIDHLSIEKLLIDSVHARAHQKLQELKAILRGFNANENSSIETALPALVVPILEPCGSSECLHIFVDLHSGMFQLMLYGLDQNTLDDMEKSVNDDMKRIIPWIQHLKFWLGQQRCKQSIKHLPTTSSETLQLSNYSIHPIGNLSENKLFIKLTRLPQYYIVVEMLEVPSNPTQLSYKYYFLSVNATDQEDSPVMALLLQQFKEDVQDLVFHIKSGKQTRTSTKHKLSDDPCPVESKKTKRLGEMCAFNKVLAHFVAICDTNMPFVGLQLELSNLDIPHQGVQVEGNGFSHALPLLKIPPCQGISEETQKALDRSLLDCTFRLQGRNNRTWVAELVFADCPLNGTSTREQGPFRHVYLTYENVSSEPVGGRKVVEMFLNDWSSIARLYECVLEYARSLLDLPAHLNIFSEVRVYNYQKLILCYGTTKGSSISIQWNSIHQKFHISLGTVGPNSGCSNSHSTILYQLQEMFNKTPNVVQLLQVLFDTQAPLNAFNKLRTVPMLGLTQRTNTAYQCFSILPQSSTHIRLAFRNTYCIDIYCQSGGVVAIRDGAYSLFDNSKLVEGFYPAPGLKTFLSMFVDSNQGAQRRSITEDDNPPSLIGGDMMDSLISQLQLPTQQQPFSKQPGTSGTYPITSPLPSYHSTINQSPSMMHAQSPGTLDPSSPYNMVSPSGQAGNWPGSPQVSGLSPTTYMPGMSPANPSLHSPVPDTSHSPQAGTSSQTRPTNMPPPRKLPQRSWAASAPTILTHSALNILLLPSPMPGLMPGLAGSYLCSPLERFLGSVIMRRHLQRIIEQEMLQLINSNEPGVIMFKTNALKCRVALSPKTNQTLQLKVTPENAGQWKPEELQVLEKFFETRVVGPPFKANTLIAFTKLLGAPTHILRDCVHIMKLELFPDQATQLKWNVQFCLTIPPSAPPIAPPGMPAVVLKSKMLFFLQLTQKTAVPSQEPLSVIVPIIYDMASGTTQQADIPRQQYSCVAARMMVGNILKRFAEMNPPRQGLEHIQVWVSIPICLMYLVAILGNCTILFVIRTEPSLHAPMYYFLSMLAVSDLGLSLSSLPTMLRIFVFNATGISPNACFAQEFFIHGFTDMESSVLLIMSFDRFLAIRNPLRYSSILTSARVAKMGLVFLIKSMLLVLPFPFTLKRLTYCKKSLLSHSYCLHQDVMKLACSDNTVNFFYGFFVALCMMSDSVFIAVSYVFILKTVMGIGSHKERLKALNTCVSHICAVLIFYVPIIALASMHRFGKHKSPMAMILIADIFLLVPPLMNPIVYCVKTRQIREKVLGKLGLK</sequence>
<evidence type="ECO:0000256" key="11">
    <source>
        <dbReference type="ARBA" id="ARBA00023040"/>
    </source>
</evidence>
<dbReference type="InterPro" id="IPR055114">
    <property type="entry name" value="Med14_RM6"/>
</dbReference>
<evidence type="ECO:0000256" key="10">
    <source>
        <dbReference type="ARBA" id="ARBA00023015"/>
    </source>
</evidence>
<feature type="transmembrane region" description="Helical" evidence="22">
    <location>
        <begin position="1608"/>
        <end position="1626"/>
    </location>
</feature>
<proteinExistence type="inferred from homology"/>
<keyword evidence="9 22" id="KW-1133">Transmembrane helix</keyword>
<feature type="compositionally biased region" description="Polar residues" evidence="21">
    <location>
        <begin position="1003"/>
        <end position="1037"/>
    </location>
</feature>
<dbReference type="Pfam" id="PF22983">
    <property type="entry name" value="RM8_Med14"/>
    <property type="match status" value="1"/>
</dbReference>
<dbReference type="EMBL" id="DP000871">
    <property type="protein sequence ID" value="ACG63590.1"/>
    <property type="molecule type" value="Genomic_DNA"/>
</dbReference>
<evidence type="ECO:0000256" key="6">
    <source>
        <dbReference type="ARBA" id="ARBA00022692"/>
    </source>
</evidence>
<feature type="region of interest" description="Disordered" evidence="21">
    <location>
        <begin position="1003"/>
        <end position="1126"/>
    </location>
</feature>
<keyword evidence="13 20" id="KW-0010">Activator</keyword>
<evidence type="ECO:0000313" key="24">
    <source>
        <dbReference type="EMBL" id="ACG63590.1"/>
    </source>
</evidence>
<keyword evidence="11 19" id="KW-0297">G-protein coupled receptor</keyword>
<dbReference type="GO" id="GO:0006357">
    <property type="term" value="P:regulation of transcription by RNA polymerase II"/>
    <property type="evidence" value="ECO:0007669"/>
    <property type="project" value="InterPro"/>
</dbReference>
<comment type="function">
    <text evidence="20">Component of the Mediator complex, a coactivator involved in the regulated transcription of nearly all RNA polymerase II-dependent genes. Mediator functions as a bridge to convey information from gene-specific regulatory proteins to the basal RNA polymerase II transcription machinery. Mediator is recruited to promoters by direct interactions with regulatory proteins and serves as a scaffold for the assembly of a functional preinitiation complex with RNA polymerase II and the general transcription factors.</text>
</comment>
<evidence type="ECO:0000256" key="13">
    <source>
        <dbReference type="ARBA" id="ARBA00023159"/>
    </source>
</evidence>
<dbReference type="InterPro" id="IPR000725">
    <property type="entry name" value="Olfact_rcpt"/>
</dbReference>
<feature type="transmembrane region" description="Helical" evidence="22">
    <location>
        <begin position="1638"/>
        <end position="1661"/>
    </location>
</feature>
<evidence type="ECO:0000256" key="14">
    <source>
        <dbReference type="ARBA" id="ARBA00023163"/>
    </source>
</evidence>
<dbReference type="Pfam" id="PF25069">
    <property type="entry name" value="Med14_C"/>
    <property type="match status" value="1"/>
</dbReference>
<dbReference type="InterPro" id="IPR055122">
    <property type="entry name" value="Med14_N"/>
</dbReference>
<dbReference type="GO" id="GO:0004984">
    <property type="term" value="F:olfactory receptor activity"/>
    <property type="evidence" value="ECO:0007669"/>
    <property type="project" value="InterPro"/>
</dbReference>
<keyword evidence="5" id="KW-0716">Sensory transduction</keyword>
<dbReference type="Pfam" id="PF13853">
    <property type="entry name" value="7tm_4"/>
    <property type="match status" value="1"/>
</dbReference>